<dbReference type="AlphaFoldDB" id="A0A286RHU8"/>
<dbReference type="InterPro" id="IPR019734">
    <property type="entry name" value="TPR_rpt"/>
</dbReference>
<evidence type="ECO:0000259" key="3">
    <source>
        <dbReference type="Pfam" id="PF12770"/>
    </source>
</evidence>
<dbReference type="InterPro" id="IPR024983">
    <property type="entry name" value="CHAT_dom"/>
</dbReference>
<dbReference type="OrthoDB" id="220906at2"/>
<dbReference type="InterPro" id="IPR011990">
    <property type="entry name" value="TPR-like_helical_dom_sf"/>
</dbReference>
<gene>
    <name evidence="4" type="ORF">THTE_2927</name>
</gene>
<accession>A0A286RHU8</accession>
<protein>
    <recommendedName>
        <fullName evidence="3">CHAT domain-containing protein</fullName>
    </recommendedName>
</protein>
<evidence type="ECO:0000256" key="2">
    <source>
        <dbReference type="SAM" id="MobiDB-lite"/>
    </source>
</evidence>
<name>A0A286RHU8_9BACT</name>
<feature type="domain" description="CHAT" evidence="3">
    <location>
        <begin position="904"/>
        <end position="1008"/>
    </location>
</feature>
<dbReference type="RefSeq" id="WP_095415561.1">
    <property type="nucleotide sequence ID" value="NZ_CP018477.1"/>
</dbReference>
<dbReference type="SMART" id="SM00028">
    <property type="entry name" value="TPR"/>
    <property type="match status" value="3"/>
</dbReference>
<dbReference type="Proteomes" id="UP000215086">
    <property type="component" value="Chromosome"/>
</dbReference>
<feature type="region of interest" description="Disordered" evidence="2">
    <location>
        <begin position="1015"/>
        <end position="1066"/>
    </location>
</feature>
<organism evidence="4 5">
    <name type="scientific">Thermogutta terrifontis</name>
    <dbReference type="NCBI Taxonomy" id="1331910"/>
    <lineage>
        <taxon>Bacteria</taxon>
        <taxon>Pseudomonadati</taxon>
        <taxon>Planctomycetota</taxon>
        <taxon>Planctomycetia</taxon>
        <taxon>Pirellulales</taxon>
        <taxon>Thermoguttaceae</taxon>
        <taxon>Thermogutta</taxon>
    </lineage>
</organism>
<evidence type="ECO:0000313" key="5">
    <source>
        <dbReference type="Proteomes" id="UP000215086"/>
    </source>
</evidence>
<keyword evidence="1" id="KW-0802">TPR repeat</keyword>
<feature type="compositionally biased region" description="Low complexity" evidence="2">
    <location>
        <begin position="1033"/>
        <end position="1059"/>
    </location>
</feature>
<reference evidence="4 5" key="1">
    <citation type="journal article" name="Front. Microbiol.">
        <title>Sugar Metabolism of the First Thermophilic Planctomycete Thermogutta terrifontis: Comparative Genomic and Transcriptomic Approaches.</title>
        <authorList>
            <person name="Elcheninov A.G."/>
            <person name="Menzel P."/>
            <person name="Gudbergsdottir S.R."/>
            <person name="Slesarev A.I."/>
            <person name="Kadnikov V.V."/>
            <person name="Krogh A."/>
            <person name="Bonch-Osmolovskaya E.A."/>
            <person name="Peng X."/>
            <person name="Kublanov I.V."/>
        </authorList>
    </citation>
    <scope>NUCLEOTIDE SEQUENCE [LARGE SCALE GENOMIC DNA]</scope>
    <source>
        <strain evidence="4 5">R1</strain>
    </source>
</reference>
<dbReference type="PROSITE" id="PS50005">
    <property type="entry name" value="TPR"/>
    <property type="match status" value="1"/>
</dbReference>
<dbReference type="Gene3D" id="1.25.40.10">
    <property type="entry name" value="Tetratricopeptide repeat domain"/>
    <property type="match status" value="1"/>
</dbReference>
<dbReference type="Pfam" id="PF12770">
    <property type="entry name" value="CHAT"/>
    <property type="match status" value="1"/>
</dbReference>
<feature type="repeat" description="TPR" evidence="1">
    <location>
        <begin position="96"/>
        <end position="129"/>
    </location>
</feature>
<keyword evidence="5" id="KW-1185">Reference proteome</keyword>
<proteinExistence type="predicted"/>
<sequence>MNASKILRLRFGEQKLRRGIRAELRLLAFALALWLGCFFCKLGLAQLSSGGQVPQPLYYSGLELMHEGEFRDALQMFDTCYRSAMKFGTRRFMDSVCYLAMMGECYYQMGQLDRAFESYSAALEIALSYPTWLQQVILPPTGASPLSSANRPIPWGQRTRTNPVGQVPSTGLYTYSQIIVDPSLLERGAIVPQEARAINVVEIIRCTALALRRRIELLGPLSLADPLSKPASSVFSVQYTQPNHWSQCWGDLLAGLSAVSEGRLDAAIPLLTRSTTVAGRFEHQLSGIALIELGKLALARGDYGAAINFFQEASYDAFYYGDGLMLEEALRLAAVAHLVGRSQTVYPVLPAALAWAKTKRIPFIQASLDLSLAEQALATNNLAMATTALDDAQSIVSRRQMSTGRLATRLAFLRAASLLQSGATAQGQAALNAALPAMRSTSLWLFQISRLSQVYASGQIGLRGPITPRTAHELYQLLLRDPTNLDWAIDPLECLAVISTPHPTLYDQWFAIAWQRKQWEDALEIADRARRHRFQSALPLGGRLDALRRLLEAPEVLLDNQARQERQNLLARYPQFAELSKQSRQLRQELLTTSLVPKNNEEQVALQKKWDAWMEIIRKQESLLRAMAVDRTAVGVPFPPVIPTKQIRQQLPPGAVLWTFFAAGNDVFVFYVTNDQYDTWQLRGGQVAVQKLLSQYLTQLGFLDGNREFTVKDVAETGWQSAGANLLNFLVAGSKADLAADFDQLIIVPDGFLWYLPFETLCVKADNGYLPLVAKHKVYYAISSSSAVISGPITLPPQPRTLVFQGRLNPQEEPAAGQQRVAAILESLPGALVLGASPSAPPGRLVASLFDQLVVLEDLGDCARPFNITPLPLAKGNTELGDWLELPYGRPLMVALPGLHMATESALRKNDISLGGQEVFLAAASLQAVGSQTLLLGRWRTGGQSLNTLLKEFFQEWPGKSASESLQRAMLLVMTEPLDPRREPRVQVRPNDLPTKTAHPLFWANLLLVDGGQGRSTAVEPAAPGGNNPPAPAQENQARENQPAAAPEAQPHQEQANPPDNANKDQ</sequence>
<dbReference type="KEGG" id="ttf:THTE_2927"/>
<evidence type="ECO:0000313" key="4">
    <source>
        <dbReference type="EMBL" id="ASV75529.1"/>
    </source>
</evidence>
<evidence type="ECO:0000256" key="1">
    <source>
        <dbReference type="PROSITE-ProRule" id="PRU00339"/>
    </source>
</evidence>
<dbReference type="EMBL" id="CP018477">
    <property type="protein sequence ID" value="ASV75529.1"/>
    <property type="molecule type" value="Genomic_DNA"/>
</dbReference>
<dbReference type="SUPFAM" id="SSF48452">
    <property type="entry name" value="TPR-like"/>
    <property type="match status" value="1"/>
</dbReference>